<dbReference type="InParanoid" id="D0NYR4"/>
<dbReference type="KEGG" id="pif:PITG_23150"/>
<dbReference type="RefSeq" id="XP_002997499.1">
    <property type="nucleotide sequence ID" value="XM_002997453.1"/>
</dbReference>
<evidence type="ECO:0000313" key="2">
    <source>
        <dbReference type="EMBL" id="EEY68693.1"/>
    </source>
</evidence>
<evidence type="ECO:0000313" key="3">
    <source>
        <dbReference type="Proteomes" id="UP000006643"/>
    </source>
</evidence>
<name>D0NYR4_PHYIT</name>
<feature type="chain" id="PRO_5003012501" description="Secreted protein" evidence="1">
    <location>
        <begin position="27"/>
        <end position="78"/>
    </location>
</feature>
<gene>
    <name evidence="2" type="ORF">PITG_23150</name>
</gene>
<dbReference type="EMBL" id="DS028191">
    <property type="protein sequence ID" value="EEY68693.1"/>
    <property type="molecule type" value="Genomic_DNA"/>
</dbReference>
<keyword evidence="1" id="KW-0732">Signal</keyword>
<dbReference type="Proteomes" id="UP000006643">
    <property type="component" value="Unassembled WGS sequence"/>
</dbReference>
<proteinExistence type="predicted"/>
<reference evidence="3" key="1">
    <citation type="journal article" date="2009" name="Nature">
        <title>Genome sequence and analysis of the Irish potato famine pathogen Phytophthora infestans.</title>
        <authorList>
            <consortium name="The Broad Institute Genome Sequencing Platform"/>
            <person name="Haas B.J."/>
            <person name="Kamoun S."/>
            <person name="Zody M.C."/>
            <person name="Jiang R.H."/>
            <person name="Handsaker R.E."/>
            <person name="Cano L.M."/>
            <person name="Grabherr M."/>
            <person name="Kodira C.D."/>
            <person name="Raffaele S."/>
            <person name="Torto-Alalibo T."/>
            <person name="Bozkurt T.O."/>
            <person name="Ah-Fong A.M."/>
            <person name="Alvarado L."/>
            <person name="Anderson V.L."/>
            <person name="Armstrong M.R."/>
            <person name="Avrova A."/>
            <person name="Baxter L."/>
            <person name="Beynon J."/>
            <person name="Boevink P.C."/>
            <person name="Bollmann S.R."/>
            <person name="Bos J.I."/>
            <person name="Bulone V."/>
            <person name="Cai G."/>
            <person name="Cakir C."/>
            <person name="Carrington J.C."/>
            <person name="Chawner M."/>
            <person name="Conti L."/>
            <person name="Costanzo S."/>
            <person name="Ewan R."/>
            <person name="Fahlgren N."/>
            <person name="Fischbach M.A."/>
            <person name="Fugelstad J."/>
            <person name="Gilroy E.M."/>
            <person name="Gnerre S."/>
            <person name="Green P.J."/>
            <person name="Grenville-Briggs L.J."/>
            <person name="Griffith J."/>
            <person name="Grunwald N.J."/>
            <person name="Horn K."/>
            <person name="Horner N.R."/>
            <person name="Hu C.H."/>
            <person name="Huitema E."/>
            <person name="Jeong D.H."/>
            <person name="Jones A.M."/>
            <person name="Jones J.D."/>
            <person name="Jones R.W."/>
            <person name="Karlsson E.K."/>
            <person name="Kunjeti S.G."/>
            <person name="Lamour K."/>
            <person name="Liu Z."/>
            <person name="Ma L."/>
            <person name="Maclean D."/>
            <person name="Chibucos M.C."/>
            <person name="McDonald H."/>
            <person name="McWalters J."/>
            <person name="Meijer H.J."/>
            <person name="Morgan W."/>
            <person name="Morris P.F."/>
            <person name="Munro C.A."/>
            <person name="O'Neill K."/>
            <person name="Ospina-Giraldo M."/>
            <person name="Pinzon A."/>
            <person name="Pritchard L."/>
            <person name="Ramsahoye B."/>
            <person name="Ren Q."/>
            <person name="Restrepo S."/>
            <person name="Roy S."/>
            <person name="Sadanandom A."/>
            <person name="Savidor A."/>
            <person name="Schornack S."/>
            <person name="Schwartz D.C."/>
            <person name="Schumann U.D."/>
            <person name="Schwessinger B."/>
            <person name="Seyer L."/>
            <person name="Sharpe T."/>
            <person name="Silvar C."/>
            <person name="Song J."/>
            <person name="Studholme D.J."/>
            <person name="Sykes S."/>
            <person name="Thines M."/>
            <person name="van de Vondervoort P.J."/>
            <person name="Phuntumart V."/>
            <person name="Wawra S."/>
            <person name="Weide R."/>
            <person name="Win J."/>
            <person name="Young C."/>
            <person name="Zhou S."/>
            <person name="Fry W."/>
            <person name="Meyers B.C."/>
            <person name="van West P."/>
            <person name="Ristaino J."/>
            <person name="Govers F."/>
            <person name="Birch P.R."/>
            <person name="Whisson S.C."/>
            <person name="Judelson H.S."/>
            <person name="Nusbaum C."/>
        </authorList>
    </citation>
    <scope>NUCLEOTIDE SEQUENCE [LARGE SCALE GENOMIC DNA]</scope>
    <source>
        <strain evidence="3">T30-4</strain>
    </source>
</reference>
<protein>
    <recommendedName>
        <fullName evidence="4">Secreted protein</fullName>
    </recommendedName>
</protein>
<dbReference type="GeneID" id="9477563"/>
<accession>D0NYR4</accession>
<sequence>MAAVLTVAAQVLTSAMLLGHWTCVYRRDVHQCRTVRCCPIGTCTMIGATRTALIRVRLEVRGLEKFSSRNSFFQRATL</sequence>
<evidence type="ECO:0008006" key="4">
    <source>
        <dbReference type="Google" id="ProtNLM"/>
    </source>
</evidence>
<dbReference type="HOGENOM" id="CLU_2627276_0_0_1"/>
<evidence type="ECO:0000256" key="1">
    <source>
        <dbReference type="SAM" id="SignalP"/>
    </source>
</evidence>
<feature type="signal peptide" evidence="1">
    <location>
        <begin position="1"/>
        <end position="26"/>
    </location>
</feature>
<keyword evidence="3" id="KW-1185">Reference proteome</keyword>
<dbReference type="AlphaFoldDB" id="D0NYR4"/>
<organism evidence="2 3">
    <name type="scientific">Phytophthora infestans (strain T30-4)</name>
    <name type="common">Potato late blight agent</name>
    <dbReference type="NCBI Taxonomy" id="403677"/>
    <lineage>
        <taxon>Eukaryota</taxon>
        <taxon>Sar</taxon>
        <taxon>Stramenopiles</taxon>
        <taxon>Oomycota</taxon>
        <taxon>Peronosporomycetes</taxon>
        <taxon>Peronosporales</taxon>
        <taxon>Peronosporaceae</taxon>
        <taxon>Phytophthora</taxon>
    </lineage>
</organism>
<dbReference type="VEuPathDB" id="FungiDB:PITG_23150"/>